<protein>
    <submittedName>
        <fullName evidence="1">Uncharacterized protein</fullName>
    </submittedName>
</protein>
<proteinExistence type="predicted"/>
<dbReference type="IntAct" id="A0A1D6NHL0">
    <property type="interactions" value="1"/>
</dbReference>
<organism evidence="1">
    <name type="scientific">Zea mays</name>
    <name type="common">Maize</name>
    <dbReference type="NCBI Taxonomy" id="4577"/>
    <lineage>
        <taxon>Eukaryota</taxon>
        <taxon>Viridiplantae</taxon>
        <taxon>Streptophyta</taxon>
        <taxon>Embryophyta</taxon>
        <taxon>Tracheophyta</taxon>
        <taxon>Spermatophyta</taxon>
        <taxon>Magnoliopsida</taxon>
        <taxon>Liliopsida</taxon>
        <taxon>Poales</taxon>
        <taxon>Poaceae</taxon>
        <taxon>PACMAD clade</taxon>
        <taxon>Panicoideae</taxon>
        <taxon>Andropogonodae</taxon>
        <taxon>Andropogoneae</taxon>
        <taxon>Tripsacinae</taxon>
        <taxon>Zea</taxon>
    </lineage>
</organism>
<evidence type="ECO:0000313" key="1">
    <source>
        <dbReference type="EMBL" id="ONM39867.1"/>
    </source>
</evidence>
<accession>A0A1D6NHL0</accession>
<dbReference type="EMBL" id="CM007649">
    <property type="protein sequence ID" value="ONM39867.1"/>
    <property type="molecule type" value="Genomic_DNA"/>
</dbReference>
<dbReference type="InParanoid" id="A0A1D6NHL0"/>
<dbReference type="AlphaFoldDB" id="A0A1D6NHL0"/>
<reference evidence="1" key="1">
    <citation type="submission" date="2015-12" db="EMBL/GenBank/DDBJ databases">
        <title>Update maize B73 reference genome by single molecule sequencing technologies.</title>
        <authorList>
            <consortium name="Maize Genome Sequencing Project"/>
            <person name="Ware D."/>
        </authorList>
    </citation>
    <scope>NUCLEOTIDE SEQUENCE [LARGE SCALE GENOMIC DNA]</scope>
    <source>
        <tissue evidence="1">Seedling</tissue>
    </source>
</reference>
<dbReference type="PaxDb" id="4577-GRMZM2G157912_P01"/>
<sequence>MQSSALGFLLAQKQFTNALVVVTSAVSVVRMHGCLLKTCTVQGLAGNTIVAVAALGLFLAKRNINTPQVLDFVLHHLLLR</sequence>
<gene>
    <name evidence="1" type="ORF">ZEAMMB73_Zm00001d044073</name>
</gene>
<name>A0A1D6NHL0_MAIZE</name>